<dbReference type="SUPFAM" id="SSF52540">
    <property type="entry name" value="P-loop containing nucleoside triphosphate hydrolases"/>
    <property type="match status" value="2"/>
</dbReference>
<dbReference type="Proteomes" id="UP000465031">
    <property type="component" value="Chromosome"/>
</dbReference>
<dbReference type="InterPro" id="IPR015856">
    <property type="entry name" value="ABC_transpr_CbiO/EcfA_su"/>
</dbReference>
<dbReference type="GO" id="GO:0005524">
    <property type="term" value="F:ATP binding"/>
    <property type="evidence" value="ECO:0007669"/>
    <property type="project" value="UniProtKB-KW"/>
</dbReference>
<dbReference type="InterPro" id="IPR027417">
    <property type="entry name" value="P-loop_NTPase"/>
</dbReference>
<dbReference type="GO" id="GO:0043190">
    <property type="term" value="C:ATP-binding cassette (ABC) transporter complex"/>
    <property type="evidence" value="ECO:0007669"/>
    <property type="project" value="TreeGrafter"/>
</dbReference>
<protein>
    <submittedName>
        <fullName evidence="6">ATP-binding cassette domain-containing protein</fullName>
    </submittedName>
</protein>
<feature type="domain" description="ABC transporter" evidence="5">
    <location>
        <begin position="271"/>
        <end position="506"/>
    </location>
</feature>
<sequence>MTALLRLEGVGVTYRSAELPALVEASFEVSSGEVVLVAGPSGCGKSTLLRVLNGLVPRSYRAEVTGRIEVEGREAGPLALRDISEVVGTLLQDPAKQVVGHSVLAEIAFGLENRGTPPREIRERAHRVAERLGLTALLATAPHELSGGQLQLVAFAGILVLEPKIIVIDEPLANLDPDAADVLLAAVRSYVDGGGAAVIVEHRVDEVLALDPDRVVYLEEGRVVYSGGVAGFLEVASPESVTLPFSALLASASGEEEAVPAAPPIAPGAAARLHFEGAELGYGTRTILAVERRFEAGERVAVLGRNGAGKSTLMRAAVGLVAPTRGRVLLDARPVHELSAAELVSTCGYLFQNPGQALFSENVAAELAFGPRNLGVPEEEIPAIADAALRAVALHDVPGILQRPPRTLSFGQQRRLAVALALTLRPRTLILDEPTAGQDQRSSRHFLDAVWAIEGIDSVYFITHDIDMALSRADRIVVVDGGGIVADATPAEIVHDHGLWHAPGTPAHERAVLRETDFVRAARSHGPAAGRLPRPLDLARRLRRAENTAPHPLERTHP</sequence>
<dbReference type="AlphaFoldDB" id="A0AAE6V8B8"/>
<name>A0AAE6V8B8_9MICO</name>
<dbReference type="Pfam" id="PF00005">
    <property type="entry name" value="ABC_tran"/>
    <property type="match status" value="2"/>
</dbReference>
<dbReference type="CDD" id="cd03225">
    <property type="entry name" value="ABC_cobalt_CbiO_domain1"/>
    <property type="match status" value="2"/>
</dbReference>
<evidence type="ECO:0000256" key="1">
    <source>
        <dbReference type="ARBA" id="ARBA00005417"/>
    </source>
</evidence>
<dbReference type="InterPro" id="IPR017871">
    <property type="entry name" value="ABC_transporter-like_CS"/>
</dbReference>
<gene>
    <name evidence="6" type="ORF">GSU10_15105</name>
</gene>
<dbReference type="PROSITE" id="PS50893">
    <property type="entry name" value="ABC_TRANSPORTER_2"/>
    <property type="match status" value="2"/>
</dbReference>
<evidence type="ECO:0000259" key="5">
    <source>
        <dbReference type="PROSITE" id="PS50893"/>
    </source>
</evidence>
<evidence type="ECO:0000313" key="6">
    <source>
        <dbReference type="EMBL" id="QHC56826.1"/>
    </source>
</evidence>
<keyword evidence="4 6" id="KW-0067">ATP-binding</keyword>
<dbReference type="PROSITE" id="PS00211">
    <property type="entry name" value="ABC_TRANSPORTER_1"/>
    <property type="match status" value="2"/>
</dbReference>
<accession>A0AAE6V8B8</accession>
<dbReference type="KEGG" id="rte:GSU10_15105"/>
<feature type="domain" description="ABC transporter" evidence="5">
    <location>
        <begin position="5"/>
        <end position="245"/>
    </location>
</feature>
<evidence type="ECO:0000256" key="3">
    <source>
        <dbReference type="ARBA" id="ARBA00022741"/>
    </source>
</evidence>
<dbReference type="RefSeq" id="WP_132504593.1">
    <property type="nucleotide sequence ID" value="NZ_CP047186.1"/>
</dbReference>
<organism evidence="6 7">
    <name type="scientific">Rathayibacter tanaceti</name>
    <dbReference type="NCBI Taxonomy" id="1671680"/>
    <lineage>
        <taxon>Bacteria</taxon>
        <taxon>Bacillati</taxon>
        <taxon>Actinomycetota</taxon>
        <taxon>Actinomycetes</taxon>
        <taxon>Micrococcales</taxon>
        <taxon>Microbacteriaceae</taxon>
        <taxon>Rathayibacter</taxon>
    </lineage>
</organism>
<dbReference type="SMART" id="SM00382">
    <property type="entry name" value="AAA"/>
    <property type="match status" value="2"/>
</dbReference>
<evidence type="ECO:0000313" key="7">
    <source>
        <dbReference type="Proteomes" id="UP000465031"/>
    </source>
</evidence>
<keyword evidence="3" id="KW-0547">Nucleotide-binding</keyword>
<reference evidence="7" key="1">
    <citation type="submission" date="2019-12" db="EMBL/GenBank/DDBJ databases">
        <title>Complete and draft genome sequences of new strains and members of some known species of the genus Rathayibacter isolated from plants.</title>
        <authorList>
            <person name="Tarlachkov S.V."/>
            <person name="Starodumova I.P."/>
            <person name="Dorofeeva L.V."/>
            <person name="Prisyazhnaya N.V."/>
            <person name="Leyn S."/>
            <person name="Zlamal J."/>
            <person name="Elan M."/>
            <person name="Osterman A.L."/>
            <person name="Nadler S."/>
            <person name="Subbotin S.A."/>
            <person name="Evtushenko L.I."/>
        </authorList>
    </citation>
    <scope>NUCLEOTIDE SEQUENCE [LARGE SCALE GENOMIC DNA]</scope>
    <source>
        <strain evidence="7">VKM Ac-2761</strain>
    </source>
</reference>
<dbReference type="GO" id="GO:0042626">
    <property type="term" value="F:ATPase-coupled transmembrane transporter activity"/>
    <property type="evidence" value="ECO:0007669"/>
    <property type="project" value="TreeGrafter"/>
</dbReference>
<comment type="similarity">
    <text evidence="1">Belongs to the ABC transporter superfamily.</text>
</comment>
<evidence type="ECO:0000256" key="4">
    <source>
        <dbReference type="ARBA" id="ARBA00022840"/>
    </source>
</evidence>
<dbReference type="Gene3D" id="3.40.50.300">
    <property type="entry name" value="P-loop containing nucleotide triphosphate hydrolases"/>
    <property type="match status" value="2"/>
</dbReference>
<dbReference type="InterPro" id="IPR003439">
    <property type="entry name" value="ABC_transporter-like_ATP-bd"/>
</dbReference>
<evidence type="ECO:0000256" key="2">
    <source>
        <dbReference type="ARBA" id="ARBA00022448"/>
    </source>
</evidence>
<keyword evidence="2" id="KW-0813">Transport</keyword>
<dbReference type="GO" id="GO:0016887">
    <property type="term" value="F:ATP hydrolysis activity"/>
    <property type="evidence" value="ECO:0007669"/>
    <property type="project" value="InterPro"/>
</dbReference>
<dbReference type="InterPro" id="IPR003593">
    <property type="entry name" value="AAA+_ATPase"/>
</dbReference>
<dbReference type="PANTHER" id="PTHR43553">
    <property type="entry name" value="HEAVY METAL TRANSPORTER"/>
    <property type="match status" value="1"/>
</dbReference>
<dbReference type="EMBL" id="CP047186">
    <property type="protein sequence ID" value="QHC56826.1"/>
    <property type="molecule type" value="Genomic_DNA"/>
</dbReference>
<proteinExistence type="inferred from homology"/>
<dbReference type="InterPro" id="IPR050095">
    <property type="entry name" value="ECF_ABC_transporter_ATP-bd"/>
</dbReference>